<name>A0A1F6XLR7_9BACT</name>
<dbReference type="EMBL" id="MFVE01000008">
    <property type="protein sequence ID" value="OGI95043.1"/>
    <property type="molecule type" value="Genomic_DNA"/>
</dbReference>
<gene>
    <name evidence="2" type="ORF">A2917_01525</name>
</gene>
<dbReference type="PANTHER" id="PTHR34322:SF2">
    <property type="entry name" value="TRANSPOSASE IS200-LIKE DOMAIN-CONTAINING PROTEIN"/>
    <property type="match status" value="1"/>
</dbReference>
<dbReference type="AlphaFoldDB" id="A0A1F6XLR7"/>
<dbReference type="GO" id="GO:0004803">
    <property type="term" value="F:transposase activity"/>
    <property type="evidence" value="ECO:0007669"/>
    <property type="project" value="InterPro"/>
</dbReference>
<proteinExistence type="predicted"/>
<organism evidence="2 3">
    <name type="scientific">Candidatus Nomurabacteria bacterium RIFCSPLOWO2_01_FULL_42_17</name>
    <dbReference type="NCBI Taxonomy" id="1801780"/>
    <lineage>
        <taxon>Bacteria</taxon>
        <taxon>Candidatus Nomuraibacteriota</taxon>
    </lineage>
</organism>
<feature type="domain" description="Transposase IS200-like" evidence="1">
    <location>
        <begin position="8"/>
        <end position="151"/>
    </location>
</feature>
<dbReference type="Gene3D" id="3.30.70.1290">
    <property type="entry name" value="Transposase IS200-like"/>
    <property type="match status" value="1"/>
</dbReference>
<dbReference type="InterPro" id="IPR036515">
    <property type="entry name" value="Transposase_17_sf"/>
</dbReference>
<reference evidence="2 3" key="1">
    <citation type="journal article" date="2016" name="Nat. Commun.">
        <title>Thousands of microbial genomes shed light on interconnected biogeochemical processes in an aquifer system.</title>
        <authorList>
            <person name="Anantharaman K."/>
            <person name="Brown C.T."/>
            <person name="Hug L.A."/>
            <person name="Sharon I."/>
            <person name="Castelle C.J."/>
            <person name="Probst A.J."/>
            <person name="Thomas B.C."/>
            <person name="Singh A."/>
            <person name="Wilkins M.J."/>
            <person name="Karaoz U."/>
            <person name="Brodie E.L."/>
            <person name="Williams K.H."/>
            <person name="Hubbard S.S."/>
            <person name="Banfield J.F."/>
        </authorList>
    </citation>
    <scope>NUCLEOTIDE SEQUENCE [LARGE SCALE GENOMIC DNA]</scope>
</reference>
<dbReference type="PANTHER" id="PTHR34322">
    <property type="entry name" value="TRANSPOSASE, Y1_TNP DOMAIN-CONTAINING"/>
    <property type="match status" value="1"/>
</dbReference>
<evidence type="ECO:0000313" key="3">
    <source>
        <dbReference type="Proteomes" id="UP000178104"/>
    </source>
</evidence>
<accession>A0A1F6XLR7</accession>
<sequence>MQRPHTFSIDEYYHLYNRGTDKRSIFLDVNDYHRFIMLLYLCNTIEPFDMQKIFRTNGEGPSFTEIFKLHRGQPIISIGTWVLMPNHFHLLVKEIAEGGITTFMRKVNTGYSMYFNKKYGRTGNLFQGKFKSEHADNDNYLKYLFSYIHLNPIKLIRGEDNWKEVGITNLNNAKDFLSKYEYSSLPSYLTIKTNFNKIIQKDLFPEYFPDPNNIWDDMTEWLTSKKEPEEKIMKDGPSQK</sequence>
<dbReference type="STRING" id="1801780.A2917_01525"/>
<evidence type="ECO:0000313" key="2">
    <source>
        <dbReference type="EMBL" id="OGI95043.1"/>
    </source>
</evidence>
<dbReference type="SMART" id="SM01321">
    <property type="entry name" value="Y1_Tnp"/>
    <property type="match status" value="1"/>
</dbReference>
<comment type="caution">
    <text evidence="2">The sequence shown here is derived from an EMBL/GenBank/DDBJ whole genome shotgun (WGS) entry which is preliminary data.</text>
</comment>
<protein>
    <recommendedName>
        <fullName evidence="1">Transposase IS200-like domain-containing protein</fullName>
    </recommendedName>
</protein>
<dbReference type="InterPro" id="IPR002686">
    <property type="entry name" value="Transposase_17"/>
</dbReference>
<dbReference type="Proteomes" id="UP000178104">
    <property type="component" value="Unassembled WGS sequence"/>
</dbReference>
<evidence type="ECO:0000259" key="1">
    <source>
        <dbReference type="SMART" id="SM01321"/>
    </source>
</evidence>
<dbReference type="Pfam" id="PF01797">
    <property type="entry name" value="Y1_Tnp"/>
    <property type="match status" value="1"/>
</dbReference>
<dbReference type="GO" id="GO:0006313">
    <property type="term" value="P:DNA transposition"/>
    <property type="evidence" value="ECO:0007669"/>
    <property type="project" value="InterPro"/>
</dbReference>
<dbReference type="GO" id="GO:0003677">
    <property type="term" value="F:DNA binding"/>
    <property type="evidence" value="ECO:0007669"/>
    <property type="project" value="InterPro"/>
</dbReference>
<dbReference type="SUPFAM" id="SSF143422">
    <property type="entry name" value="Transposase IS200-like"/>
    <property type="match status" value="1"/>
</dbReference>